<dbReference type="Proteomes" id="UP000001072">
    <property type="component" value="Unassembled WGS sequence"/>
</dbReference>
<dbReference type="EMBL" id="GL883091">
    <property type="protein sequence ID" value="EGG12259.1"/>
    <property type="molecule type" value="Genomic_DNA"/>
</dbReference>
<sequence length="347" mass="38835">MSEHNELRRSVSSGSVYDDQLPSLLFAAPFPRPVNQDAVRDSSPPLLLFTFPRSVYEKPPIDPSTGKPGKEKFVKKAERVWQQEVKEGYEIKRGEHAEAGFWKRFKGGAARVGDGALKYMADNTMETLGRLPPKHKLGTLNVVYPAAKDSSPALNIPGYNEFEMKEAFIKMLKTAKTQATRKSLISGCLLPVTFFIDFFTFIPMPLFEVNIAYFGLQANGARKVMALTSAESQAKKGSQSGEEKNVPSTNEPVFTFGQAEPFTFTNILEYLYFQCSKLDKEKFPPVLESAPEDWTLDTNDVEGIIAEFEESLPEEVTKRHLLNAERVAEDISRTLTKAAKAYVKSLK</sequence>
<keyword evidence="3" id="KW-1185">Reference proteome</keyword>
<evidence type="ECO:0000313" key="3">
    <source>
        <dbReference type="Proteomes" id="UP000001072"/>
    </source>
</evidence>
<dbReference type="AlphaFoldDB" id="F4R5I1"/>
<gene>
    <name evidence="2" type="ORF">MELLADRAFT_51496</name>
</gene>
<keyword evidence="1" id="KW-1133">Transmembrane helix</keyword>
<dbReference type="GeneID" id="18928786"/>
<dbReference type="KEGG" id="mlr:MELLADRAFT_51496"/>
<dbReference type="HOGENOM" id="CLU_046170_0_0_1"/>
<protein>
    <submittedName>
        <fullName evidence="2">Secreted protein</fullName>
    </submittedName>
</protein>
<dbReference type="RefSeq" id="XP_007404634.1">
    <property type="nucleotide sequence ID" value="XM_007404572.1"/>
</dbReference>
<name>F4R5I1_MELLP</name>
<accession>F4R5I1</accession>
<dbReference type="OrthoDB" id="10318064at2759"/>
<reference evidence="3" key="1">
    <citation type="journal article" date="2011" name="Proc. Natl. Acad. Sci. U.S.A.">
        <title>Obligate biotrophy features unraveled by the genomic analysis of rust fungi.</title>
        <authorList>
            <person name="Duplessis S."/>
            <person name="Cuomo C.A."/>
            <person name="Lin Y.-C."/>
            <person name="Aerts A."/>
            <person name="Tisserant E."/>
            <person name="Veneault-Fourrey C."/>
            <person name="Joly D.L."/>
            <person name="Hacquard S."/>
            <person name="Amselem J."/>
            <person name="Cantarel B.L."/>
            <person name="Chiu R."/>
            <person name="Coutinho P.M."/>
            <person name="Feau N."/>
            <person name="Field M."/>
            <person name="Frey P."/>
            <person name="Gelhaye E."/>
            <person name="Goldberg J."/>
            <person name="Grabherr M.G."/>
            <person name="Kodira C.D."/>
            <person name="Kohler A."/>
            <person name="Kuees U."/>
            <person name="Lindquist E.A."/>
            <person name="Lucas S.M."/>
            <person name="Mago R."/>
            <person name="Mauceli E."/>
            <person name="Morin E."/>
            <person name="Murat C."/>
            <person name="Pangilinan J.L."/>
            <person name="Park R."/>
            <person name="Pearson M."/>
            <person name="Quesneville H."/>
            <person name="Rouhier N."/>
            <person name="Sakthikumar S."/>
            <person name="Salamov A.A."/>
            <person name="Schmutz J."/>
            <person name="Selles B."/>
            <person name="Shapiro H."/>
            <person name="Tanguay P."/>
            <person name="Tuskan G.A."/>
            <person name="Henrissat B."/>
            <person name="Van de Peer Y."/>
            <person name="Rouze P."/>
            <person name="Ellis J.G."/>
            <person name="Dodds P.N."/>
            <person name="Schein J.E."/>
            <person name="Zhong S."/>
            <person name="Hamelin R.C."/>
            <person name="Grigoriev I.V."/>
            <person name="Szabo L.J."/>
            <person name="Martin F."/>
        </authorList>
    </citation>
    <scope>NUCLEOTIDE SEQUENCE [LARGE SCALE GENOMIC DNA]</scope>
    <source>
        <strain evidence="3">98AG31 / pathotype 3-4-7</strain>
    </source>
</reference>
<dbReference type="VEuPathDB" id="FungiDB:MELLADRAFT_51496"/>
<evidence type="ECO:0000313" key="2">
    <source>
        <dbReference type="EMBL" id="EGG12259.1"/>
    </source>
</evidence>
<dbReference type="InParanoid" id="F4R5I1"/>
<evidence type="ECO:0000256" key="1">
    <source>
        <dbReference type="SAM" id="Phobius"/>
    </source>
</evidence>
<organism evidence="3">
    <name type="scientific">Melampsora larici-populina (strain 98AG31 / pathotype 3-4-7)</name>
    <name type="common">Poplar leaf rust fungus</name>
    <dbReference type="NCBI Taxonomy" id="747676"/>
    <lineage>
        <taxon>Eukaryota</taxon>
        <taxon>Fungi</taxon>
        <taxon>Dikarya</taxon>
        <taxon>Basidiomycota</taxon>
        <taxon>Pucciniomycotina</taxon>
        <taxon>Pucciniomycetes</taxon>
        <taxon>Pucciniales</taxon>
        <taxon>Melampsoraceae</taxon>
        <taxon>Melampsora</taxon>
    </lineage>
</organism>
<feature type="transmembrane region" description="Helical" evidence="1">
    <location>
        <begin position="184"/>
        <end position="207"/>
    </location>
</feature>
<dbReference type="eggNOG" id="ENOG502QWCE">
    <property type="taxonomic scope" value="Eukaryota"/>
</dbReference>
<proteinExistence type="predicted"/>
<keyword evidence="1" id="KW-0812">Transmembrane</keyword>
<keyword evidence="1" id="KW-0472">Membrane</keyword>